<accession>A0A6M8BD85</accession>
<keyword evidence="1" id="KW-1133">Transmembrane helix</keyword>
<sequence>MSGDRWAAALFTYIVPYMVNIHGQHISRDRP</sequence>
<dbReference type="KEGG" id="theu:HPC62_02755"/>
<evidence type="ECO:0000256" key="1">
    <source>
        <dbReference type="SAM" id="Phobius"/>
    </source>
</evidence>
<evidence type="ECO:0000313" key="3">
    <source>
        <dbReference type="Proteomes" id="UP000505210"/>
    </source>
</evidence>
<gene>
    <name evidence="2" type="primary">nrtS</name>
    <name evidence="2" type="ORF">HPC62_02755</name>
</gene>
<name>A0A6M8BD85_9CYAN</name>
<proteinExistence type="predicted"/>
<keyword evidence="1" id="KW-0812">Transmembrane</keyword>
<keyword evidence="1" id="KW-0472">Membrane</keyword>
<protein>
    <submittedName>
        <fullName evidence="2">Nitrate/nitrite transporter NrtS</fullName>
    </submittedName>
</protein>
<dbReference type="InterPro" id="IPR047700">
    <property type="entry name" value="NrtS-like"/>
</dbReference>
<keyword evidence="3" id="KW-1185">Reference proteome</keyword>
<organism evidence="2 3">
    <name type="scientific">Thermoleptolyngbya sichuanensis A183</name>
    <dbReference type="NCBI Taxonomy" id="2737172"/>
    <lineage>
        <taxon>Bacteria</taxon>
        <taxon>Bacillati</taxon>
        <taxon>Cyanobacteriota</taxon>
        <taxon>Cyanophyceae</taxon>
        <taxon>Oculatellales</taxon>
        <taxon>Oculatellaceae</taxon>
        <taxon>Thermoleptolyngbya</taxon>
        <taxon>Thermoleptolyngbya sichuanensis</taxon>
    </lineage>
</organism>
<dbReference type="EMBL" id="CP053661">
    <property type="protein sequence ID" value="QKD84738.1"/>
    <property type="molecule type" value="Genomic_DNA"/>
</dbReference>
<evidence type="ECO:0000313" key="2">
    <source>
        <dbReference type="EMBL" id="QKD84738.1"/>
    </source>
</evidence>
<dbReference type="NCBIfam" id="NF038050">
    <property type="entry name" value="NrtS"/>
    <property type="match status" value="1"/>
</dbReference>
<feature type="transmembrane region" description="Helical" evidence="1">
    <location>
        <begin position="6"/>
        <end position="23"/>
    </location>
</feature>
<dbReference type="AlphaFoldDB" id="A0A6M8BD85"/>
<dbReference type="Proteomes" id="UP000505210">
    <property type="component" value="Chromosome"/>
</dbReference>
<reference evidence="2 3" key="1">
    <citation type="submission" date="2020-05" db="EMBL/GenBank/DDBJ databases">
        <title>Complete genome sequence of of a novel Thermoleptolyngbya strain isolated from hot springs of Ganzi, Sichuan China.</title>
        <authorList>
            <person name="Tang J."/>
            <person name="Daroch M."/>
            <person name="Li L."/>
            <person name="Waleron K."/>
            <person name="Waleron M."/>
            <person name="Waleron M."/>
        </authorList>
    </citation>
    <scope>NUCLEOTIDE SEQUENCE [LARGE SCALE GENOMIC DNA]</scope>
    <source>
        <strain evidence="2 3">PKUAC-SCTA183</strain>
    </source>
</reference>